<dbReference type="InterPro" id="IPR017452">
    <property type="entry name" value="GPCR_Rhodpsn_7TM"/>
</dbReference>
<dbReference type="STRING" id="105785.A0A2J7RLH4"/>
<keyword evidence="8" id="KW-0807">Transducer</keyword>
<feature type="transmembrane region" description="Helical" evidence="10">
    <location>
        <begin position="325"/>
        <end position="345"/>
    </location>
</feature>
<keyword evidence="4 10" id="KW-1133">Transmembrane helix</keyword>
<dbReference type="SUPFAM" id="SSF81321">
    <property type="entry name" value="Family A G protein-coupled receptor-like"/>
    <property type="match status" value="1"/>
</dbReference>
<keyword evidence="3 10" id="KW-0812">Transmembrane</keyword>
<dbReference type="Proteomes" id="UP000235965">
    <property type="component" value="Unassembled WGS sequence"/>
</dbReference>
<keyword evidence="5" id="KW-0297">G-protein coupled receptor</keyword>
<dbReference type="GO" id="GO:0004930">
    <property type="term" value="F:G protein-coupled receptor activity"/>
    <property type="evidence" value="ECO:0007669"/>
    <property type="project" value="UniProtKB-KW"/>
</dbReference>
<feature type="transmembrane region" description="Helical" evidence="10">
    <location>
        <begin position="172"/>
        <end position="194"/>
    </location>
</feature>
<feature type="transmembrane region" description="Helical" evidence="10">
    <location>
        <begin position="239"/>
        <end position="262"/>
    </location>
</feature>
<feature type="transmembrane region" description="Helical" evidence="10">
    <location>
        <begin position="421"/>
        <end position="442"/>
    </location>
</feature>
<keyword evidence="9" id="KW-0175">Coiled coil</keyword>
<feature type="transmembrane region" description="Helical" evidence="10">
    <location>
        <begin position="206"/>
        <end position="227"/>
    </location>
</feature>
<dbReference type="OrthoDB" id="10037617at2759"/>
<dbReference type="GO" id="GO:0005886">
    <property type="term" value="C:plasma membrane"/>
    <property type="evidence" value="ECO:0007669"/>
    <property type="project" value="TreeGrafter"/>
</dbReference>
<evidence type="ECO:0000256" key="3">
    <source>
        <dbReference type="ARBA" id="ARBA00022692"/>
    </source>
</evidence>
<dbReference type="InParanoid" id="A0A2J7RLH4"/>
<sequence length="461" mass="52918">MTSGELAVKWTDNYAHCFQAMAAGGTFSQYISFQSELRNRELGCTEVGFKIIKEIYELAKMNIHIREYGKKEQNLTEQDTGEDVYECINELTSLLKDSITEHKLLLQKVTYVHSLMQSCMISSFNGSWICMLLSEEEWKKQISNKTDKLKHYEHKCEELKNERFFGYYVNPVIYSVIFLVGLVGNGSVLLIFAVEKDVRTKPNVMILNLVVGDTLNLLINIPLHYVIHYSYILSPLTGFSCHLLAMTRFLFFAVSALSVVSLSVQRYCIVVHTPWRHHTSRILVLYILSVWVLAIFVSLPETLIITEQKGMCLVYNARNGNIVLLLRFLFYCVACPCIMVILSVITARRLCSSTRDVPNQLCNSRLERSRKRSAKVLRILALVFVITYIPTFTWNFVSCWFQDALTALPNIVTASIDKVSYHLLFLNVCCNPVALYTASSAFRKPLDRYILRCCNKVHRKP</sequence>
<evidence type="ECO:0000256" key="2">
    <source>
        <dbReference type="ARBA" id="ARBA00010663"/>
    </source>
</evidence>
<accession>A0A2J7RLH4</accession>
<evidence type="ECO:0000256" key="6">
    <source>
        <dbReference type="ARBA" id="ARBA00023136"/>
    </source>
</evidence>
<dbReference type="InterPro" id="IPR000276">
    <property type="entry name" value="GPCR_Rhodpsn"/>
</dbReference>
<evidence type="ECO:0000256" key="9">
    <source>
        <dbReference type="SAM" id="Coils"/>
    </source>
</evidence>
<evidence type="ECO:0000256" key="1">
    <source>
        <dbReference type="ARBA" id="ARBA00004141"/>
    </source>
</evidence>
<evidence type="ECO:0000256" key="10">
    <source>
        <dbReference type="SAM" id="Phobius"/>
    </source>
</evidence>
<evidence type="ECO:0000256" key="5">
    <source>
        <dbReference type="ARBA" id="ARBA00023040"/>
    </source>
</evidence>
<evidence type="ECO:0000256" key="8">
    <source>
        <dbReference type="ARBA" id="ARBA00023224"/>
    </source>
</evidence>
<dbReference type="PROSITE" id="PS50262">
    <property type="entry name" value="G_PROTEIN_RECEP_F1_2"/>
    <property type="match status" value="1"/>
</dbReference>
<protein>
    <recommendedName>
        <fullName evidence="11">G-protein coupled receptors family 1 profile domain-containing protein</fullName>
    </recommendedName>
</protein>
<reference evidence="12 13" key="1">
    <citation type="submission" date="2017-12" db="EMBL/GenBank/DDBJ databases">
        <title>Hemimetabolous genomes reveal molecular basis of termite eusociality.</title>
        <authorList>
            <person name="Harrison M.C."/>
            <person name="Jongepier E."/>
            <person name="Robertson H.M."/>
            <person name="Arning N."/>
            <person name="Bitard-Feildel T."/>
            <person name="Chao H."/>
            <person name="Childers C.P."/>
            <person name="Dinh H."/>
            <person name="Doddapaneni H."/>
            <person name="Dugan S."/>
            <person name="Gowin J."/>
            <person name="Greiner C."/>
            <person name="Han Y."/>
            <person name="Hu H."/>
            <person name="Hughes D.S.T."/>
            <person name="Huylmans A.-K."/>
            <person name="Kemena C."/>
            <person name="Kremer L.P.M."/>
            <person name="Lee S.L."/>
            <person name="Lopez-Ezquerra A."/>
            <person name="Mallet L."/>
            <person name="Monroy-Kuhn J.M."/>
            <person name="Moser A."/>
            <person name="Murali S.C."/>
            <person name="Muzny D.M."/>
            <person name="Otani S."/>
            <person name="Piulachs M.-D."/>
            <person name="Poelchau M."/>
            <person name="Qu J."/>
            <person name="Schaub F."/>
            <person name="Wada-Katsumata A."/>
            <person name="Worley K.C."/>
            <person name="Xie Q."/>
            <person name="Ylla G."/>
            <person name="Poulsen M."/>
            <person name="Gibbs R.A."/>
            <person name="Schal C."/>
            <person name="Richards S."/>
            <person name="Belles X."/>
            <person name="Korb J."/>
            <person name="Bornberg-Bauer E."/>
        </authorList>
    </citation>
    <scope>NUCLEOTIDE SEQUENCE [LARGE SCALE GENOMIC DNA]</scope>
    <source>
        <tissue evidence="12">Whole body</tissue>
    </source>
</reference>
<dbReference type="PANTHER" id="PTHR45695:SF15">
    <property type="entry name" value="OPSIN RH2"/>
    <property type="match status" value="1"/>
</dbReference>
<dbReference type="Gene3D" id="1.20.1070.10">
    <property type="entry name" value="Rhodopsin 7-helix transmembrane proteins"/>
    <property type="match status" value="1"/>
</dbReference>
<keyword evidence="7" id="KW-0675">Receptor</keyword>
<feature type="transmembrane region" description="Helical" evidence="10">
    <location>
        <begin position="283"/>
        <end position="305"/>
    </location>
</feature>
<dbReference type="Pfam" id="PF00001">
    <property type="entry name" value="7tm_1"/>
    <property type="match status" value="1"/>
</dbReference>
<dbReference type="PANTHER" id="PTHR45695">
    <property type="entry name" value="LEUCOKININ RECEPTOR-RELATED"/>
    <property type="match status" value="1"/>
</dbReference>
<proteinExistence type="inferred from homology"/>
<name>A0A2J7RLH4_9NEOP</name>
<evidence type="ECO:0000259" key="11">
    <source>
        <dbReference type="PROSITE" id="PS50262"/>
    </source>
</evidence>
<gene>
    <name evidence="12" type="ORF">B7P43_G07627</name>
</gene>
<keyword evidence="13" id="KW-1185">Reference proteome</keyword>
<evidence type="ECO:0000256" key="7">
    <source>
        <dbReference type="ARBA" id="ARBA00023170"/>
    </source>
</evidence>
<dbReference type="PRINTS" id="PR00237">
    <property type="entry name" value="GPCRRHODOPSN"/>
</dbReference>
<feature type="coiled-coil region" evidence="9">
    <location>
        <begin position="135"/>
        <end position="162"/>
    </location>
</feature>
<evidence type="ECO:0000313" key="12">
    <source>
        <dbReference type="EMBL" id="PNF41649.1"/>
    </source>
</evidence>
<dbReference type="EMBL" id="NEVH01002690">
    <property type="protein sequence ID" value="PNF41649.1"/>
    <property type="molecule type" value="Genomic_DNA"/>
</dbReference>
<evidence type="ECO:0000256" key="4">
    <source>
        <dbReference type="ARBA" id="ARBA00022989"/>
    </source>
</evidence>
<organism evidence="12 13">
    <name type="scientific">Cryptotermes secundus</name>
    <dbReference type="NCBI Taxonomy" id="105785"/>
    <lineage>
        <taxon>Eukaryota</taxon>
        <taxon>Metazoa</taxon>
        <taxon>Ecdysozoa</taxon>
        <taxon>Arthropoda</taxon>
        <taxon>Hexapoda</taxon>
        <taxon>Insecta</taxon>
        <taxon>Pterygota</taxon>
        <taxon>Neoptera</taxon>
        <taxon>Polyneoptera</taxon>
        <taxon>Dictyoptera</taxon>
        <taxon>Blattodea</taxon>
        <taxon>Blattoidea</taxon>
        <taxon>Termitoidae</taxon>
        <taxon>Kalotermitidae</taxon>
        <taxon>Cryptotermitinae</taxon>
        <taxon>Cryptotermes</taxon>
    </lineage>
</organism>
<evidence type="ECO:0000313" key="13">
    <source>
        <dbReference type="Proteomes" id="UP000235965"/>
    </source>
</evidence>
<comment type="similarity">
    <text evidence="2">Belongs to the G-protein coupled receptor 1 family.</text>
</comment>
<feature type="domain" description="G-protein coupled receptors family 1 profile" evidence="11">
    <location>
        <begin position="184"/>
        <end position="435"/>
    </location>
</feature>
<comment type="subcellular location">
    <subcellularLocation>
        <location evidence="1">Membrane</location>
        <topology evidence="1">Multi-pass membrane protein</topology>
    </subcellularLocation>
</comment>
<feature type="transmembrane region" description="Helical" evidence="10">
    <location>
        <begin position="376"/>
        <end position="401"/>
    </location>
</feature>
<comment type="caution">
    <text evidence="12">The sequence shown here is derived from an EMBL/GenBank/DDBJ whole genome shotgun (WGS) entry which is preliminary data.</text>
</comment>
<dbReference type="AlphaFoldDB" id="A0A2J7RLH4"/>
<keyword evidence="6 10" id="KW-0472">Membrane</keyword>